<dbReference type="Pfam" id="PF17920">
    <property type="entry name" value="TetR_C_16"/>
    <property type="match status" value="1"/>
</dbReference>
<dbReference type="EMBL" id="SGWQ01000004">
    <property type="protein sequence ID" value="RZS38856.1"/>
    <property type="molecule type" value="Genomic_DNA"/>
</dbReference>
<dbReference type="PANTHER" id="PTHR30055">
    <property type="entry name" value="HTH-TYPE TRANSCRIPTIONAL REGULATOR RUTR"/>
    <property type="match status" value="1"/>
</dbReference>
<evidence type="ECO:0000256" key="2">
    <source>
        <dbReference type="PROSITE-ProRule" id="PRU00335"/>
    </source>
</evidence>
<evidence type="ECO:0000256" key="1">
    <source>
        <dbReference type="ARBA" id="ARBA00023125"/>
    </source>
</evidence>
<accession>A0A4Q7KR24</accession>
<sequence>MHGPRSAATRAAILDAAKAHFAVHGYKGATIRAIAADARIDPSMVMRYYGNKADLFTAAVDVDLRLPDFTKVPRSRLGERLVAHFLERWEGESGGDLLVLLPRAVAVDDVAAETMRTIFKRQLVPAISPVIDREIEAPRRAGLIATQMLGLALCRHVLRLPPVAELDHDELVRLIGPTIQRYLRGL</sequence>
<dbReference type="Proteomes" id="UP000294257">
    <property type="component" value="Unassembled WGS sequence"/>
</dbReference>
<dbReference type="RefSeq" id="WP_130344477.1">
    <property type="nucleotide sequence ID" value="NZ_SGWQ01000004.1"/>
</dbReference>
<dbReference type="OrthoDB" id="3210235at2"/>
<dbReference type="SUPFAM" id="SSF48498">
    <property type="entry name" value="Tetracyclin repressor-like, C-terminal domain"/>
    <property type="match status" value="1"/>
</dbReference>
<feature type="DNA-binding region" description="H-T-H motif" evidence="2">
    <location>
        <begin position="30"/>
        <end position="49"/>
    </location>
</feature>
<dbReference type="PANTHER" id="PTHR30055:SF235">
    <property type="entry name" value="TRANSCRIPTIONAL REGULATORY PROTEIN"/>
    <property type="match status" value="1"/>
</dbReference>
<dbReference type="GO" id="GO:0003700">
    <property type="term" value="F:DNA-binding transcription factor activity"/>
    <property type="evidence" value="ECO:0007669"/>
    <property type="project" value="TreeGrafter"/>
</dbReference>
<dbReference type="SUPFAM" id="SSF46689">
    <property type="entry name" value="Homeodomain-like"/>
    <property type="match status" value="1"/>
</dbReference>
<dbReference type="Gene3D" id="1.10.10.60">
    <property type="entry name" value="Homeodomain-like"/>
    <property type="match status" value="1"/>
</dbReference>
<dbReference type="InterPro" id="IPR009057">
    <property type="entry name" value="Homeodomain-like_sf"/>
</dbReference>
<protein>
    <submittedName>
        <fullName evidence="4">TetR family transcriptional regulator</fullName>
    </submittedName>
</protein>
<dbReference type="Gene3D" id="1.10.357.10">
    <property type="entry name" value="Tetracycline Repressor, domain 2"/>
    <property type="match status" value="1"/>
</dbReference>
<dbReference type="PROSITE" id="PS50977">
    <property type="entry name" value="HTH_TETR_2"/>
    <property type="match status" value="1"/>
</dbReference>
<dbReference type="Pfam" id="PF00440">
    <property type="entry name" value="TetR_N"/>
    <property type="match status" value="1"/>
</dbReference>
<reference evidence="4 5" key="1">
    <citation type="submission" date="2019-02" db="EMBL/GenBank/DDBJ databases">
        <title>Genomic Encyclopedia of Type Strains, Phase IV (KMG-IV): sequencing the most valuable type-strain genomes for metagenomic binning, comparative biology and taxonomic classification.</title>
        <authorList>
            <person name="Goeker M."/>
        </authorList>
    </citation>
    <scope>NUCLEOTIDE SEQUENCE [LARGE SCALE GENOMIC DNA]</scope>
    <source>
        <strain evidence="4 5">DSM 101727</strain>
    </source>
</reference>
<keyword evidence="1 2" id="KW-0238">DNA-binding</keyword>
<feature type="domain" description="HTH tetR-type" evidence="3">
    <location>
        <begin position="7"/>
        <end position="67"/>
    </location>
</feature>
<dbReference type="InterPro" id="IPR050109">
    <property type="entry name" value="HTH-type_TetR-like_transc_reg"/>
</dbReference>
<evidence type="ECO:0000259" key="3">
    <source>
        <dbReference type="PROSITE" id="PS50977"/>
    </source>
</evidence>
<organism evidence="4 5">
    <name type="scientific">Herbihabitans rhizosphaerae</name>
    <dbReference type="NCBI Taxonomy" id="1872711"/>
    <lineage>
        <taxon>Bacteria</taxon>
        <taxon>Bacillati</taxon>
        <taxon>Actinomycetota</taxon>
        <taxon>Actinomycetes</taxon>
        <taxon>Pseudonocardiales</taxon>
        <taxon>Pseudonocardiaceae</taxon>
        <taxon>Herbihabitans</taxon>
    </lineage>
</organism>
<dbReference type="InterPro" id="IPR041678">
    <property type="entry name" value="TetR_C_16"/>
</dbReference>
<comment type="caution">
    <text evidence="4">The sequence shown here is derived from an EMBL/GenBank/DDBJ whole genome shotgun (WGS) entry which is preliminary data.</text>
</comment>
<proteinExistence type="predicted"/>
<keyword evidence="5" id="KW-1185">Reference proteome</keyword>
<evidence type="ECO:0000313" key="5">
    <source>
        <dbReference type="Proteomes" id="UP000294257"/>
    </source>
</evidence>
<dbReference type="AlphaFoldDB" id="A0A4Q7KR24"/>
<dbReference type="GO" id="GO:0000976">
    <property type="term" value="F:transcription cis-regulatory region binding"/>
    <property type="evidence" value="ECO:0007669"/>
    <property type="project" value="TreeGrafter"/>
</dbReference>
<name>A0A4Q7KR24_9PSEU</name>
<dbReference type="InterPro" id="IPR036271">
    <property type="entry name" value="Tet_transcr_reg_TetR-rel_C_sf"/>
</dbReference>
<dbReference type="InterPro" id="IPR001647">
    <property type="entry name" value="HTH_TetR"/>
</dbReference>
<gene>
    <name evidence="4" type="ORF">EV193_10467</name>
</gene>
<evidence type="ECO:0000313" key="4">
    <source>
        <dbReference type="EMBL" id="RZS38856.1"/>
    </source>
</evidence>